<name>A1ZNM0_MICM2</name>
<dbReference type="CDD" id="cd15482">
    <property type="entry name" value="Sialidase_non-viral"/>
    <property type="match status" value="1"/>
</dbReference>
<keyword evidence="1" id="KW-0677">Repeat</keyword>
<dbReference type="InterPro" id="IPR036278">
    <property type="entry name" value="Sialidase_sf"/>
</dbReference>
<feature type="domain" description="Sortilin N-terminal" evidence="3">
    <location>
        <begin position="125"/>
        <end position="249"/>
    </location>
</feature>
<evidence type="ECO:0000259" key="3">
    <source>
        <dbReference type="Pfam" id="PF15902"/>
    </source>
</evidence>
<dbReference type="AlphaFoldDB" id="A1ZNM0"/>
<dbReference type="Pfam" id="PF15902">
    <property type="entry name" value="Sortilin-Vps10"/>
    <property type="match status" value="1"/>
</dbReference>
<dbReference type="Gene3D" id="2.130.10.10">
    <property type="entry name" value="YVTN repeat-like/Quinoprotein amine dehydrogenase"/>
    <property type="match status" value="4"/>
</dbReference>
<dbReference type="RefSeq" id="WP_002698533.1">
    <property type="nucleotide sequence ID" value="NZ_AAWS01000019.1"/>
</dbReference>
<evidence type="ECO:0000313" key="4">
    <source>
        <dbReference type="EMBL" id="EAY27909.1"/>
    </source>
</evidence>
<keyword evidence="5" id="KW-1185">Reference proteome</keyword>
<organism evidence="4 5">
    <name type="scientific">Microscilla marina ATCC 23134</name>
    <dbReference type="NCBI Taxonomy" id="313606"/>
    <lineage>
        <taxon>Bacteria</taxon>
        <taxon>Pseudomonadati</taxon>
        <taxon>Bacteroidota</taxon>
        <taxon>Cytophagia</taxon>
        <taxon>Cytophagales</taxon>
        <taxon>Microscillaceae</taxon>
        <taxon>Microscilla</taxon>
    </lineage>
</organism>
<gene>
    <name evidence="4" type="ORF">M23134_02566</name>
</gene>
<proteinExistence type="predicted"/>
<dbReference type="OrthoDB" id="9757809at2"/>
<dbReference type="PANTHER" id="PTHR43739:SF5">
    <property type="entry name" value="EXO-ALPHA-SIALIDASE"/>
    <property type="match status" value="1"/>
</dbReference>
<feature type="compositionally biased region" description="Basic and acidic residues" evidence="2">
    <location>
        <begin position="801"/>
        <end position="816"/>
    </location>
</feature>
<dbReference type="Proteomes" id="UP000004095">
    <property type="component" value="Unassembled WGS sequence"/>
</dbReference>
<feature type="compositionally biased region" description="Basic residues" evidence="2">
    <location>
        <begin position="969"/>
        <end position="980"/>
    </location>
</feature>
<evidence type="ECO:0000256" key="1">
    <source>
        <dbReference type="ARBA" id="ARBA00022737"/>
    </source>
</evidence>
<reference evidence="4 5" key="1">
    <citation type="submission" date="2007-01" db="EMBL/GenBank/DDBJ databases">
        <authorList>
            <person name="Haygood M."/>
            <person name="Podell S."/>
            <person name="Anderson C."/>
            <person name="Hopkinson B."/>
            <person name="Roe K."/>
            <person name="Barbeau K."/>
            <person name="Gaasterland T."/>
            <person name="Ferriera S."/>
            <person name="Johnson J."/>
            <person name="Kravitz S."/>
            <person name="Beeson K."/>
            <person name="Sutton G."/>
            <person name="Rogers Y.-H."/>
            <person name="Friedman R."/>
            <person name="Frazier M."/>
            <person name="Venter J.C."/>
        </authorList>
    </citation>
    <scope>NUCLEOTIDE SEQUENCE [LARGE SCALE GENOMIC DNA]</scope>
    <source>
        <strain evidence="4 5">ATCC 23134</strain>
    </source>
</reference>
<dbReference type="SUPFAM" id="SSF50939">
    <property type="entry name" value="Sialidases"/>
    <property type="match status" value="2"/>
</dbReference>
<dbReference type="SUPFAM" id="SSF110296">
    <property type="entry name" value="Oligoxyloglucan reducing end-specific cellobiohydrolase"/>
    <property type="match status" value="1"/>
</dbReference>
<dbReference type="PANTHER" id="PTHR43739">
    <property type="entry name" value="XYLOGLUCANASE (EUROFUNG)"/>
    <property type="match status" value="1"/>
</dbReference>
<feature type="region of interest" description="Disordered" evidence="2">
    <location>
        <begin position="958"/>
        <end position="980"/>
    </location>
</feature>
<dbReference type="InterPro" id="IPR031778">
    <property type="entry name" value="Sortilin_N"/>
</dbReference>
<dbReference type="GO" id="GO:0010411">
    <property type="term" value="P:xyloglucan metabolic process"/>
    <property type="evidence" value="ECO:0007669"/>
    <property type="project" value="TreeGrafter"/>
</dbReference>
<dbReference type="eggNOG" id="COG4447">
    <property type="taxonomic scope" value="Bacteria"/>
</dbReference>
<dbReference type="InterPro" id="IPR015943">
    <property type="entry name" value="WD40/YVTN_repeat-like_dom_sf"/>
</dbReference>
<evidence type="ECO:0000313" key="5">
    <source>
        <dbReference type="Proteomes" id="UP000004095"/>
    </source>
</evidence>
<comment type="caution">
    <text evidence="4">The sequence shown here is derived from an EMBL/GenBank/DDBJ whole genome shotgun (WGS) entry which is preliminary data.</text>
</comment>
<evidence type="ECO:0000256" key="2">
    <source>
        <dbReference type="SAM" id="MobiDB-lite"/>
    </source>
</evidence>
<dbReference type="EMBL" id="AAWS01000019">
    <property type="protein sequence ID" value="EAY27909.1"/>
    <property type="molecule type" value="Genomic_DNA"/>
</dbReference>
<protein>
    <submittedName>
        <fullName evidence="4">BNR/Asp-box repeat domain protein</fullName>
    </submittedName>
</protein>
<feature type="region of interest" description="Disordered" evidence="2">
    <location>
        <begin position="790"/>
        <end position="824"/>
    </location>
</feature>
<dbReference type="InterPro" id="IPR052025">
    <property type="entry name" value="Xyloglucanase_GH74"/>
</dbReference>
<sequence length="1076" mass="120591">MQKHIQNILWAVFILLCATLPGQAQKLDMKKLKGMKARNIGPGGMSGRVTSIDALYDHPNIIYCGTASGGLWKSESGGVDWKPIFEKEKIASVGAVAVNQQNPHIVWVGTGEGNPRNSQTSGGGVFRSQDGGKTWKLMGLEKTRTIHRIVLHPTNPNIVYVGAQGSAWGDHPERGVYKTVDGGKTWKKILSANDRTGVADMVMDPTNPNKLIVALWEFRRWPYKFKSGGKGSGLHVTFDGGESWKKLSSKDGLPKGNLGRMGLAIAQSNPNVVYAFIEAKKNGIYKSTDGGLKWRNVGAKGPFGNRPFYYADIYVDTQNENRLYSLWSNYSRSEDGGKTWKMIGGYMNNVHPDNHAMWIHPKNSKLMMLGNDGGMYISRDQAKTWRFMNNIAVAQFYHINVDNATPYHVYGGMQDNGSWGGPAYVWRRGGIRNSYWQELSFGDGFDVVPTSPTTGYSMSQQGFMGRYDRKTGSQELLRPVHPEGKTLRFNWNAAIAIDPFDKNTVYFGSQYVHKSINGGEDWNIISEDLTTNDQEKQKESNKTGGLTPDITGAENFNSILVIEPSPKKQGLLWVGTDDGKLQITRDGGKTWEDLTSRLKGVPAGSWIPQIRASKYNEGEAFVVINNYRRDDWKPYLLHTTNYGKSWKNLVDTDKVWGYMRSFVQDPVEPKLMFAGTEFGLYVSIDAGANWTKWTNGYPTVSTMDMVIHPREHDLVIGTFGRAAYVLDDIRPLRVLAKEGSKKVMEQKIKVFTPPTAVLASYQQGAGGRFFAQGEFAGQNRRRGAMLSFWVSKPQKKGGQKAKADSKTKTATKDPKDKKKMKKKGKQVKLEVFDESGTLIRTLKVKPRNNGLNRTYWRLDRKGVRFPSYRNAGRKRRGKGEPGGARVVPGTYKIRMSYLGQKDSTTIKVIADPRKSEPISVAKAKLETAEKMMQKVAVLTKAVNRMKEAKKTMKTAMAQLKGQKGDGVKAARKKGKDTKKKMKKLMEMVLGKQKQKGINRNPKLVTQQLGMASYYMSNAFGAFNSNQKNMMRLAEKAMKDAVNQINEFFATDWKEFRTAVENAKPKLFKDYQPLKMD</sequence>
<accession>A1ZNM0</accession>